<evidence type="ECO:0000259" key="1">
    <source>
        <dbReference type="PROSITE" id="PS51717"/>
    </source>
</evidence>
<dbReference type="EMBL" id="CAJOBC010104244">
    <property type="protein sequence ID" value="CAF4490550.1"/>
    <property type="molecule type" value="Genomic_DNA"/>
</dbReference>
<dbReference type="PANTHER" id="PTHR14819:SF25">
    <property type="entry name" value="CHROMOSOME UNDETERMINED SCAFFOLD_52, WHOLE GENOME SHOTGUN SEQUENCE"/>
    <property type="match status" value="1"/>
</dbReference>
<evidence type="ECO:0000313" key="2">
    <source>
        <dbReference type="EMBL" id="CAF1608857.1"/>
    </source>
</evidence>
<organism evidence="2 4">
    <name type="scientific">Didymodactylos carnosus</name>
    <dbReference type="NCBI Taxonomy" id="1234261"/>
    <lineage>
        <taxon>Eukaryota</taxon>
        <taxon>Metazoa</taxon>
        <taxon>Spiralia</taxon>
        <taxon>Gnathifera</taxon>
        <taxon>Rotifera</taxon>
        <taxon>Eurotatoria</taxon>
        <taxon>Bdelloidea</taxon>
        <taxon>Philodinida</taxon>
        <taxon>Philodinidae</taxon>
        <taxon>Didymodactylos</taxon>
    </lineage>
</organism>
<accession>A0A816BD11</accession>
<dbReference type="Proteomes" id="UP000681722">
    <property type="component" value="Unassembled WGS sequence"/>
</dbReference>
<evidence type="ECO:0000313" key="3">
    <source>
        <dbReference type="EMBL" id="CAF4490550.1"/>
    </source>
</evidence>
<dbReference type="InterPro" id="IPR052986">
    <property type="entry name" value="VLIG_GTPase"/>
</dbReference>
<dbReference type="SUPFAM" id="SSF52540">
    <property type="entry name" value="P-loop containing nucleoside triphosphate hydrolases"/>
    <property type="match status" value="1"/>
</dbReference>
<keyword evidence="4" id="KW-1185">Reference proteome</keyword>
<dbReference type="OrthoDB" id="1597724at2759"/>
<dbReference type="PANTHER" id="PTHR14819">
    <property type="entry name" value="GTP-BINDING"/>
    <property type="match status" value="1"/>
</dbReference>
<protein>
    <recommendedName>
        <fullName evidence="1">VLIG-type G domain-containing protein</fullName>
    </recommendedName>
</protein>
<feature type="non-terminal residue" evidence="2">
    <location>
        <position position="1"/>
    </location>
</feature>
<dbReference type="PROSITE" id="PS51717">
    <property type="entry name" value="G_VLIG"/>
    <property type="match status" value="1"/>
</dbReference>
<comment type="caution">
    <text evidence="2">The sequence shown here is derived from an EMBL/GenBank/DDBJ whole genome shotgun (WGS) entry which is preliminary data.</text>
</comment>
<feature type="domain" description="VLIG-type G" evidence="1">
    <location>
        <begin position="88"/>
        <end position="132"/>
    </location>
</feature>
<dbReference type="GO" id="GO:0005525">
    <property type="term" value="F:GTP binding"/>
    <property type="evidence" value="ECO:0007669"/>
    <property type="project" value="InterPro"/>
</dbReference>
<sequence>NDVEKLDLKLYNVDLTIGLFVDELFELYDYYFDEQPTMLDKYQNTFERLADRISQLVYKGFAIHILRSRPLYSQSRLMENTIKKLRVSGRLAVLTVIGEQSSAKSSLLNSTFGCNFRVSSGRCTIGVYLGNI</sequence>
<dbReference type="Gene3D" id="3.40.50.300">
    <property type="entry name" value="P-loop containing nucleotide triphosphate hydrolases"/>
    <property type="match status" value="1"/>
</dbReference>
<evidence type="ECO:0000313" key="4">
    <source>
        <dbReference type="Proteomes" id="UP000663829"/>
    </source>
</evidence>
<reference evidence="2" key="1">
    <citation type="submission" date="2021-02" db="EMBL/GenBank/DDBJ databases">
        <authorList>
            <person name="Nowell W R."/>
        </authorList>
    </citation>
    <scope>NUCLEOTIDE SEQUENCE</scope>
</reference>
<dbReference type="InterPro" id="IPR027417">
    <property type="entry name" value="P-loop_NTPase"/>
</dbReference>
<dbReference type="Pfam" id="PF25683">
    <property type="entry name" value="URGCP_GTPase"/>
    <property type="match status" value="1"/>
</dbReference>
<name>A0A816BD11_9BILA</name>
<dbReference type="Proteomes" id="UP000663829">
    <property type="component" value="Unassembled WGS sequence"/>
</dbReference>
<proteinExistence type="predicted"/>
<dbReference type="AlphaFoldDB" id="A0A816BD11"/>
<gene>
    <name evidence="2" type="ORF">GPM918_LOCUS42950</name>
    <name evidence="3" type="ORF">SRO942_LOCUS44309</name>
</gene>
<dbReference type="EMBL" id="CAJNOQ010037572">
    <property type="protein sequence ID" value="CAF1608857.1"/>
    <property type="molecule type" value="Genomic_DNA"/>
</dbReference>
<dbReference type="InterPro" id="IPR030383">
    <property type="entry name" value="G_VLIG_dom"/>
</dbReference>